<sequence>MCPTQCRHQRHHVRGPQMLPISYRTHVPVQDLETISKDIPLACLIIFPFKASISRRASKCPPARFPPRYKSSFPPAMEDVTCFVDIDAEGRGPSFRGPGFCFVSFSLPVPTPQVRTFPVPNPQPFHAAFLSERTKVACDVGSLVCNPLPVSFDSTAFLLDVLVFRQTTP</sequence>
<protein>
    <submittedName>
        <fullName evidence="1">Uncharacterized protein</fullName>
    </submittedName>
</protein>
<accession>A0ACC2GF67</accession>
<evidence type="ECO:0000313" key="1">
    <source>
        <dbReference type="EMBL" id="KAJ8002095.1"/>
    </source>
</evidence>
<proteinExistence type="predicted"/>
<keyword evidence="2" id="KW-1185">Reference proteome</keyword>
<evidence type="ECO:0000313" key="2">
    <source>
        <dbReference type="Proteomes" id="UP001157502"/>
    </source>
</evidence>
<reference evidence="1" key="1">
    <citation type="submission" date="2021-05" db="EMBL/GenBank/DDBJ databases">
        <authorList>
            <person name="Pan Q."/>
            <person name="Jouanno E."/>
            <person name="Zahm M."/>
            <person name="Klopp C."/>
            <person name="Cabau C."/>
            <person name="Louis A."/>
            <person name="Berthelot C."/>
            <person name="Parey E."/>
            <person name="Roest Crollius H."/>
            <person name="Montfort J."/>
            <person name="Robinson-Rechavi M."/>
            <person name="Bouchez O."/>
            <person name="Lampietro C."/>
            <person name="Lopez Roques C."/>
            <person name="Donnadieu C."/>
            <person name="Postlethwait J."/>
            <person name="Bobe J."/>
            <person name="Dillon D."/>
            <person name="Chandos A."/>
            <person name="von Hippel F."/>
            <person name="Guiguen Y."/>
        </authorList>
    </citation>
    <scope>NUCLEOTIDE SEQUENCE</scope>
    <source>
        <strain evidence="1">YG-Jan2019</strain>
    </source>
</reference>
<dbReference type="Proteomes" id="UP001157502">
    <property type="component" value="Chromosome 14"/>
</dbReference>
<gene>
    <name evidence="1" type="ORF">DPEC_G00176240</name>
</gene>
<organism evidence="1 2">
    <name type="scientific">Dallia pectoralis</name>
    <name type="common">Alaska blackfish</name>
    <dbReference type="NCBI Taxonomy" id="75939"/>
    <lineage>
        <taxon>Eukaryota</taxon>
        <taxon>Metazoa</taxon>
        <taxon>Chordata</taxon>
        <taxon>Craniata</taxon>
        <taxon>Vertebrata</taxon>
        <taxon>Euteleostomi</taxon>
        <taxon>Actinopterygii</taxon>
        <taxon>Neopterygii</taxon>
        <taxon>Teleostei</taxon>
        <taxon>Protacanthopterygii</taxon>
        <taxon>Esociformes</taxon>
        <taxon>Umbridae</taxon>
        <taxon>Dallia</taxon>
    </lineage>
</organism>
<comment type="caution">
    <text evidence="1">The sequence shown here is derived from an EMBL/GenBank/DDBJ whole genome shotgun (WGS) entry which is preliminary data.</text>
</comment>
<dbReference type="EMBL" id="CM055741">
    <property type="protein sequence ID" value="KAJ8002095.1"/>
    <property type="molecule type" value="Genomic_DNA"/>
</dbReference>
<name>A0ACC2GF67_DALPE</name>